<reference evidence="2 3" key="1">
    <citation type="journal article" date="2020" name="Mol. Biol. Evol.">
        <title>Interspecific Gene Flow and the Evolution of Specialization in Black and White Rhinoceros.</title>
        <authorList>
            <person name="Moodley Y."/>
            <person name="Westbury M.V."/>
            <person name="Russo I.M."/>
            <person name="Gopalakrishnan S."/>
            <person name="Rakotoarivelo A."/>
            <person name="Olsen R.A."/>
            <person name="Prost S."/>
            <person name="Tunstall T."/>
            <person name="Ryder O.A."/>
            <person name="Dalen L."/>
            <person name="Bruford M.W."/>
        </authorList>
    </citation>
    <scope>NUCLEOTIDE SEQUENCE [LARGE SCALE GENOMIC DNA]</scope>
    <source>
        <strain evidence="2">SBR-YM</strain>
        <tissue evidence="2">Skin</tissue>
    </source>
</reference>
<accession>A0A7J7EGL7</accession>
<gene>
    <name evidence="2" type="ORF">HPG69_011141</name>
</gene>
<dbReference type="EMBL" id="JACDTQ010003016">
    <property type="protein sequence ID" value="KAF5914950.1"/>
    <property type="molecule type" value="Genomic_DNA"/>
</dbReference>
<feature type="compositionally biased region" description="Basic and acidic residues" evidence="1">
    <location>
        <begin position="94"/>
        <end position="107"/>
    </location>
</feature>
<keyword evidence="3" id="KW-1185">Reference proteome</keyword>
<dbReference type="AlphaFoldDB" id="A0A7J7EGL7"/>
<sequence length="180" mass="20402">MAKPTFQNERRLLSPEAGTFVNDENPLLHSTEPGQELPRPDTLDTWPHPQGQAGRIGLVVSKQKQKMEMEARRGKQLELIEQAEPPQMSLEAHSQTEREDERPEQTRARLARLQSSSPRDREEGGGCGPDAASASAASTTDDDGHSQMICDLQQQILEQNQLHKQFLEEARKRLREFQRI</sequence>
<feature type="compositionally biased region" description="Low complexity" evidence="1">
    <location>
        <begin position="130"/>
        <end position="139"/>
    </location>
</feature>
<evidence type="ECO:0000313" key="2">
    <source>
        <dbReference type="EMBL" id="KAF5914950.1"/>
    </source>
</evidence>
<feature type="region of interest" description="Disordered" evidence="1">
    <location>
        <begin position="1"/>
        <end position="146"/>
    </location>
</feature>
<evidence type="ECO:0000256" key="1">
    <source>
        <dbReference type="SAM" id="MobiDB-lite"/>
    </source>
</evidence>
<dbReference type="Proteomes" id="UP000551758">
    <property type="component" value="Unassembled WGS sequence"/>
</dbReference>
<comment type="caution">
    <text evidence="2">The sequence shown here is derived from an EMBL/GenBank/DDBJ whole genome shotgun (WGS) entry which is preliminary data.</text>
</comment>
<protein>
    <submittedName>
        <fullName evidence="2">Uncharacterized protein</fullName>
    </submittedName>
</protein>
<evidence type="ECO:0000313" key="3">
    <source>
        <dbReference type="Proteomes" id="UP000551758"/>
    </source>
</evidence>
<name>A0A7J7EGL7_DICBM</name>
<feature type="compositionally biased region" description="Basic and acidic residues" evidence="1">
    <location>
        <begin position="65"/>
        <end position="78"/>
    </location>
</feature>
<proteinExistence type="predicted"/>
<organism evidence="2 3">
    <name type="scientific">Diceros bicornis minor</name>
    <name type="common">South-central black rhinoceros</name>
    <dbReference type="NCBI Taxonomy" id="77932"/>
    <lineage>
        <taxon>Eukaryota</taxon>
        <taxon>Metazoa</taxon>
        <taxon>Chordata</taxon>
        <taxon>Craniata</taxon>
        <taxon>Vertebrata</taxon>
        <taxon>Euteleostomi</taxon>
        <taxon>Mammalia</taxon>
        <taxon>Eutheria</taxon>
        <taxon>Laurasiatheria</taxon>
        <taxon>Perissodactyla</taxon>
        <taxon>Rhinocerotidae</taxon>
        <taxon>Diceros</taxon>
    </lineage>
</organism>